<dbReference type="Gene3D" id="1.10.30.50">
    <property type="match status" value="1"/>
</dbReference>
<dbReference type="Proteomes" id="UP000316806">
    <property type="component" value="Chromosome"/>
</dbReference>
<gene>
    <name evidence="2" type="ORF">FH965_30275</name>
</gene>
<name>A0A516RFA9_STRST</name>
<organism evidence="2 3">
    <name type="scientific">Streptomyces spectabilis</name>
    <dbReference type="NCBI Taxonomy" id="68270"/>
    <lineage>
        <taxon>Bacteria</taxon>
        <taxon>Bacillati</taxon>
        <taxon>Actinomycetota</taxon>
        <taxon>Actinomycetes</taxon>
        <taxon>Kitasatosporales</taxon>
        <taxon>Streptomycetaceae</taxon>
        <taxon>Streptomyces</taxon>
    </lineage>
</organism>
<feature type="compositionally biased region" description="Basic and acidic residues" evidence="1">
    <location>
        <begin position="93"/>
        <end position="105"/>
    </location>
</feature>
<dbReference type="AlphaFoldDB" id="A0A516RFA9"/>
<accession>A0A516RFA9</accession>
<keyword evidence="2" id="KW-0255">Endonuclease</keyword>
<evidence type="ECO:0000313" key="3">
    <source>
        <dbReference type="Proteomes" id="UP000316806"/>
    </source>
</evidence>
<reference evidence="2 3" key="1">
    <citation type="journal article" date="2019" name="J. Ind. Microbiol. Biotechnol.">
        <title>The complete genomic sequence of Streptomyces spectabilis NRRL-2792 and identification of secondary metabolite biosynthetic gene clusters.</title>
        <authorList>
            <person name="Sinha A."/>
            <person name="Phillips-Salemka S."/>
            <person name="Niraula T.A."/>
            <person name="Short K.A."/>
            <person name="Niraula N.P."/>
        </authorList>
    </citation>
    <scope>NUCLEOTIDE SEQUENCE [LARGE SCALE GENOMIC DNA]</scope>
    <source>
        <strain evidence="2 3">NRRL 2792</strain>
    </source>
</reference>
<proteinExistence type="predicted"/>
<dbReference type="EMBL" id="CP040916">
    <property type="protein sequence ID" value="QDQ14331.1"/>
    <property type="molecule type" value="Genomic_DNA"/>
</dbReference>
<keyword evidence="2" id="KW-0540">Nuclease</keyword>
<dbReference type="InterPro" id="IPR003615">
    <property type="entry name" value="HNH_nuc"/>
</dbReference>
<evidence type="ECO:0000256" key="1">
    <source>
        <dbReference type="SAM" id="MobiDB-lite"/>
    </source>
</evidence>
<sequence>MVWESSNRRSELPANWEALRARVLRRDKGACQGVLMEGGLCGHPGTEVDHVRPGTDHSMSNLQLLCAWHHKRKTQAESLAARASAKPTQRTHITREQREPTPDPW</sequence>
<protein>
    <submittedName>
        <fullName evidence="2">HNH endonuclease</fullName>
    </submittedName>
</protein>
<keyword evidence="2" id="KW-0378">Hydrolase</keyword>
<dbReference type="GO" id="GO:0004519">
    <property type="term" value="F:endonuclease activity"/>
    <property type="evidence" value="ECO:0007669"/>
    <property type="project" value="UniProtKB-KW"/>
</dbReference>
<dbReference type="CDD" id="cd00085">
    <property type="entry name" value="HNHc"/>
    <property type="match status" value="1"/>
</dbReference>
<evidence type="ECO:0000313" key="2">
    <source>
        <dbReference type="EMBL" id="QDQ14331.1"/>
    </source>
</evidence>
<feature type="region of interest" description="Disordered" evidence="1">
    <location>
        <begin position="76"/>
        <end position="105"/>
    </location>
</feature>